<dbReference type="CDD" id="cd14099">
    <property type="entry name" value="STKc_PLK"/>
    <property type="match status" value="1"/>
</dbReference>
<dbReference type="PROSITE" id="PS50011">
    <property type="entry name" value="PROTEIN_KINASE_DOM"/>
    <property type="match status" value="1"/>
</dbReference>
<keyword evidence="6 7" id="KW-0067">ATP-binding</keyword>
<dbReference type="GO" id="GO:0000922">
    <property type="term" value="C:spindle pole"/>
    <property type="evidence" value="ECO:0007669"/>
    <property type="project" value="TreeGrafter"/>
</dbReference>
<sequence length="734" mass="83212">MDQPVVTAVRSAIQPPVPAKKKREKLSALCKTPPSTIKARGQNYKRGLCLGEGGFARCFQVKDSAGKLLAAKTVAKASIKTQKTKDKLLGEIRIHKVLKHPNIVKFIDCFEDDVNVYILLEMCSNNNLMNMLRKRKTFTEIESKFFLTQIIGGVAYMHEYGVIHRDLKLGNIFLDDQMNIKIGDFGLAAVLSSENERKKTICGTPNYIAPEVLYGKKEGHSYEVDVWSVGVILYAMVVGKPPFQSKDVDTIYKRIKDNDYHYPDTNLSFEVKNLINCFLRLDPSKRIKLDESLSHPFFKRDFPDHLSDLSLTEKPSFPPITAAQSETNFINCKVASRLMLRPVSHPRKSDVILKEIATNNVDPVSEQKVLPASLSPASTKEKYKMVMLQKDEARMARPVLSAHKYSRVSETNVISDYPQPERASLGKPRRIISSSENHTNNENVAKTAIQNNARRTSGQLKAEREAMLRTRPSQAAFLDCHVNPSKTACVGWASKLVNEFMDKLDNSVQTGFSRDPYPDSNYKPHAVFITKWVDYSNKYGIAYQLSTGMVGVLFKDKSTTQMNTVVESFDTIRYSTSNNRWIIHHTTDISQCLPSHTNKFRLVKTMYSYMQKNLRESSSSDEGSCISHEPISPSQSSVTFLVHYMRLGQIVMFQLNNGSFQFNFPDHTKILMSEDANTIGFIDSERRLHCWSLSFGCICCQPFYNQIDSDFLADLYDKLERISSQLVAIQHSRS</sequence>
<keyword evidence="1 8" id="KW-0723">Serine/threonine-protein kinase</keyword>
<dbReference type="InterPro" id="IPR000719">
    <property type="entry name" value="Prot_kinase_dom"/>
</dbReference>
<dbReference type="Pfam" id="PF00659">
    <property type="entry name" value="POLO_box"/>
    <property type="match status" value="2"/>
</dbReference>
<dbReference type="PROSITE" id="PS50078">
    <property type="entry name" value="POLO_BOX"/>
    <property type="match status" value="2"/>
</dbReference>
<organism evidence="11 12">
    <name type="scientific">Geotrichum candidum</name>
    <name type="common">Oospora lactis</name>
    <name type="synonym">Dipodascus geotrichum</name>
    <dbReference type="NCBI Taxonomy" id="1173061"/>
    <lineage>
        <taxon>Eukaryota</taxon>
        <taxon>Fungi</taxon>
        <taxon>Dikarya</taxon>
        <taxon>Ascomycota</taxon>
        <taxon>Saccharomycotina</taxon>
        <taxon>Dipodascomycetes</taxon>
        <taxon>Dipodascales</taxon>
        <taxon>Dipodascaceae</taxon>
        <taxon>Geotrichum</taxon>
    </lineage>
</organism>
<keyword evidence="2 8" id="KW-0808">Transferase</keyword>
<feature type="domain" description="POLO box" evidence="10">
    <location>
        <begin position="528"/>
        <end position="612"/>
    </location>
</feature>
<dbReference type="Gene3D" id="1.10.510.10">
    <property type="entry name" value="Transferase(Phosphotransferase) domain 1"/>
    <property type="match status" value="1"/>
</dbReference>
<evidence type="ECO:0000259" key="10">
    <source>
        <dbReference type="PROSITE" id="PS50078"/>
    </source>
</evidence>
<keyword evidence="5 8" id="KW-0418">Kinase</keyword>
<dbReference type="PROSITE" id="PS00107">
    <property type="entry name" value="PROTEIN_KINASE_ATP"/>
    <property type="match status" value="1"/>
</dbReference>
<dbReference type="AlphaFoldDB" id="A0A0J9XHY0"/>
<evidence type="ECO:0000256" key="2">
    <source>
        <dbReference type="ARBA" id="ARBA00022679"/>
    </source>
</evidence>
<evidence type="ECO:0000313" key="11">
    <source>
        <dbReference type="EMBL" id="CDO56902.1"/>
    </source>
</evidence>
<evidence type="ECO:0000256" key="1">
    <source>
        <dbReference type="ARBA" id="ARBA00022527"/>
    </source>
</evidence>
<dbReference type="GO" id="GO:0004674">
    <property type="term" value="F:protein serine/threonine kinase activity"/>
    <property type="evidence" value="ECO:0007669"/>
    <property type="project" value="UniProtKB-KW"/>
</dbReference>
<dbReference type="Pfam" id="PF00069">
    <property type="entry name" value="Pkinase"/>
    <property type="match status" value="1"/>
</dbReference>
<dbReference type="FunFam" id="3.30.200.20:FF:000091">
    <property type="entry name" value="Serine/threonine-protein kinase PLK"/>
    <property type="match status" value="1"/>
</dbReference>
<dbReference type="PROSITE" id="PS00108">
    <property type="entry name" value="PROTEIN_KINASE_ST"/>
    <property type="match status" value="1"/>
</dbReference>
<dbReference type="SMART" id="SM00220">
    <property type="entry name" value="S_TKc"/>
    <property type="match status" value="1"/>
</dbReference>
<keyword evidence="12" id="KW-1185">Reference proteome</keyword>
<evidence type="ECO:0000256" key="4">
    <source>
        <dbReference type="ARBA" id="ARBA00022741"/>
    </source>
</evidence>
<name>A0A0J9XHY0_GEOCN</name>
<evidence type="ECO:0000256" key="5">
    <source>
        <dbReference type="ARBA" id="ARBA00022777"/>
    </source>
</evidence>
<dbReference type="GO" id="GO:0000776">
    <property type="term" value="C:kinetochore"/>
    <property type="evidence" value="ECO:0007669"/>
    <property type="project" value="TreeGrafter"/>
</dbReference>
<dbReference type="GO" id="GO:0005737">
    <property type="term" value="C:cytoplasm"/>
    <property type="evidence" value="ECO:0007669"/>
    <property type="project" value="TreeGrafter"/>
</dbReference>
<comment type="similarity">
    <text evidence="8">Belongs to the protein kinase superfamily. Ser/Thr protein kinase family. CDC5/Polo subfamily.</text>
</comment>
<dbReference type="CDD" id="cd13117">
    <property type="entry name" value="POLO_box_2"/>
    <property type="match status" value="1"/>
</dbReference>
<dbReference type="InterPro" id="IPR033695">
    <property type="entry name" value="POLO_box_2"/>
</dbReference>
<proteinExistence type="inferred from homology"/>
<dbReference type="InterPro" id="IPR017441">
    <property type="entry name" value="Protein_kinase_ATP_BS"/>
</dbReference>
<feature type="domain" description="POLO box" evidence="10">
    <location>
        <begin position="637"/>
        <end position="731"/>
    </location>
</feature>
<dbReference type="FunFam" id="1.10.510.10:FF:000571">
    <property type="entry name" value="Maternal embryonic leucine zipper kinase"/>
    <property type="match status" value="1"/>
</dbReference>
<dbReference type="GO" id="GO:0007052">
    <property type="term" value="P:mitotic spindle organization"/>
    <property type="evidence" value="ECO:0007669"/>
    <property type="project" value="TreeGrafter"/>
</dbReference>
<comment type="catalytic activity">
    <reaction evidence="8">
        <text>L-threonyl-[protein] + ATP = O-phospho-L-threonyl-[protein] + ADP + H(+)</text>
        <dbReference type="Rhea" id="RHEA:46608"/>
        <dbReference type="Rhea" id="RHEA-COMP:11060"/>
        <dbReference type="Rhea" id="RHEA-COMP:11605"/>
        <dbReference type="ChEBI" id="CHEBI:15378"/>
        <dbReference type="ChEBI" id="CHEBI:30013"/>
        <dbReference type="ChEBI" id="CHEBI:30616"/>
        <dbReference type="ChEBI" id="CHEBI:61977"/>
        <dbReference type="ChEBI" id="CHEBI:456216"/>
        <dbReference type="EC" id="2.7.11.21"/>
    </reaction>
</comment>
<evidence type="ECO:0000256" key="3">
    <source>
        <dbReference type="ARBA" id="ARBA00022737"/>
    </source>
</evidence>
<dbReference type="SUPFAM" id="SSF82615">
    <property type="entry name" value="Polo-box domain"/>
    <property type="match status" value="2"/>
</dbReference>
<dbReference type="STRING" id="1173061.A0A0J9XHY0"/>
<evidence type="ECO:0000256" key="7">
    <source>
        <dbReference type="PROSITE-ProRule" id="PRU10141"/>
    </source>
</evidence>
<dbReference type="OrthoDB" id="408964at2759"/>
<dbReference type="InterPro" id="IPR033701">
    <property type="entry name" value="POLO_box_1"/>
</dbReference>
<dbReference type="GO" id="GO:0005524">
    <property type="term" value="F:ATP binding"/>
    <property type="evidence" value="ECO:0007669"/>
    <property type="project" value="UniProtKB-UniRule"/>
</dbReference>
<evidence type="ECO:0000259" key="9">
    <source>
        <dbReference type="PROSITE" id="PS50011"/>
    </source>
</evidence>
<keyword evidence="3" id="KW-0677">Repeat</keyword>
<dbReference type="EMBL" id="CCBN010000017">
    <property type="protein sequence ID" value="CDO56902.1"/>
    <property type="molecule type" value="Genomic_DNA"/>
</dbReference>
<dbReference type="GO" id="GO:0005816">
    <property type="term" value="C:spindle pole body"/>
    <property type="evidence" value="ECO:0007669"/>
    <property type="project" value="TreeGrafter"/>
</dbReference>
<feature type="binding site" evidence="7">
    <location>
        <position position="76"/>
    </location>
    <ligand>
        <name>ATP</name>
        <dbReference type="ChEBI" id="CHEBI:30616"/>
    </ligand>
</feature>
<keyword evidence="4 7" id="KW-0547">Nucleotide-binding</keyword>
<dbReference type="SUPFAM" id="SSF56112">
    <property type="entry name" value="Protein kinase-like (PK-like)"/>
    <property type="match status" value="1"/>
</dbReference>
<dbReference type="Gene3D" id="3.30.1120.30">
    <property type="entry name" value="POLO box domain"/>
    <property type="match status" value="2"/>
</dbReference>
<dbReference type="Gene3D" id="3.30.200.20">
    <property type="entry name" value="Phosphorylase Kinase, domain 1"/>
    <property type="match status" value="1"/>
</dbReference>
<evidence type="ECO:0000313" key="12">
    <source>
        <dbReference type="Proteomes" id="UP000242525"/>
    </source>
</evidence>
<dbReference type="InterPro" id="IPR011009">
    <property type="entry name" value="Kinase-like_dom_sf"/>
</dbReference>
<evidence type="ECO:0000256" key="8">
    <source>
        <dbReference type="RuleBase" id="RU361162"/>
    </source>
</evidence>
<gene>
    <name evidence="11" type="ORF">BN980_GECA17s01770g</name>
</gene>
<feature type="domain" description="Protein kinase" evidence="9">
    <location>
        <begin position="44"/>
        <end position="298"/>
    </location>
</feature>
<accession>A0A0J9XHY0</accession>
<dbReference type="CDD" id="cd13118">
    <property type="entry name" value="POLO_box_1"/>
    <property type="match status" value="1"/>
</dbReference>
<dbReference type="EC" id="2.7.11.21" evidence="8"/>
<dbReference type="InterPro" id="IPR036947">
    <property type="entry name" value="POLO_box_dom_sf"/>
</dbReference>
<protein>
    <recommendedName>
        <fullName evidence="8">Serine/threonine-protein kinase</fullName>
        <ecNumber evidence="8">2.7.11.21</ecNumber>
    </recommendedName>
</protein>
<dbReference type="InterPro" id="IPR008271">
    <property type="entry name" value="Ser/Thr_kinase_AS"/>
</dbReference>
<comment type="caution">
    <text evidence="11">The sequence shown here is derived from an EMBL/GenBank/DDBJ whole genome shotgun (WGS) entry which is preliminary data.</text>
</comment>
<dbReference type="PANTHER" id="PTHR24345">
    <property type="entry name" value="SERINE/THREONINE-PROTEIN KINASE PLK"/>
    <property type="match status" value="1"/>
</dbReference>
<dbReference type="InterPro" id="IPR000959">
    <property type="entry name" value="POLO_box_dom"/>
</dbReference>
<dbReference type="PANTHER" id="PTHR24345:SF0">
    <property type="entry name" value="CELL CYCLE SERINE_THREONINE-PROTEIN KINASE CDC5_MSD2"/>
    <property type="match status" value="1"/>
</dbReference>
<dbReference type="Proteomes" id="UP000242525">
    <property type="component" value="Unassembled WGS sequence"/>
</dbReference>
<evidence type="ECO:0000256" key="6">
    <source>
        <dbReference type="ARBA" id="ARBA00022840"/>
    </source>
</evidence>
<reference evidence="11" key="1">
    <citation type="submission" date="2014-03" db="EMBL/GenBank/DDBJ databases">
        <authorList>
            <person name="Casaregola S."/>
        </authorList>
    </citation>
    <scope>NUCLEOTIDE SEQUENCE [LARGE SCALE GENOMIC DNA]</scope>
    <source>
        <strain evidence="11">CLIB 918</strain>
    </source>
</reference>
<dbReference type="GO" id="GO:0005634">
    <property type="term" value="C:nucleus"/>
    <property type="evidence" value="ECO:0007669"/>
    <property type="project" value="TreeGrafter"/>
</dbReference>